<gene>
    <name evidence="3" type="ORF">GCK72_006621</name>
</gene>
<comment type="caution">
    <text evidence="3">The sequence shown here is derived from an EMBL/GenBank/DDBJ whole genome shotgun (WGS) entry which is preliminary data.</text>
</comment>
<dbReference type="GO" id="GO:0016787">
    <property type="term" value="F:hydrolase activity"/>
    <property type="evidence" value="ECO:0007669"/>
    <property type="project" value="UniProtKB-KW"/>
</dbReference>
<dbReference type="PANTHER" id="PTHR47642:SF5">
    <property type="entry name" value="ATP-DEPENDENT DNA HELICASE"/>
    <property type="match status" value="1"/>
</dbReference>
<dbReference type="PANTHER" id="PTHR47642">
    <property type="entry name" value="ATP-DEPENDENT DNA HELICASE"/>
    <property type="match status" value="1"/>
</dbReference>
<dbReference type="Gene3D" id="3.40.50.300">
    <property type="entry name" value="P-loop containing nucleotide triphosphate hydrolases"/>
    <property type="match status" value="2"/>
</dbReference>
<dbReference type="RefSeq" id="XP_053589902.1">
    <property type="nucleotide sequence ID" value="XM_053725708.1"/>
</dbReference>
<dbReference type="AlphaFoldDB" id="A0A6A5HJU8"/>
<keyword evidence="1" id="KW-0227">DNA damage</keyword>
<dbReference type="GO" id="GO:0043139">
    <property type="term" value="F:5'-3' DNA helicase activity"/>
    <property type="evidence" value="ECO:0007669"/>
    <property type="project" value="UniProtKB-EC"/>
</dbReference>
<dbReference type="InterPro" id="IPR010285">
    <property type="entry name" value="DNA_helicase_pif1-like_DEAD"/>
</dbReference>
<dbReference type="GO" id="GO:0000723">
    <property type="term" value="P:telomere maintenance"/>
    <property type="evidence" value="ECO:0007669"/>
    <property type="project" value="InterPro"/>
</dbReference>
<name>A0A6A5HJU8_CAERE</name>
<dbReference type="KEGG" id="crq:GCK72_006621"/>
<feature type="domain" description="DNA helicase Pif1-like DEAD-box helicase" evidence="2">
    <location>
        <begin position="36"/>
        <end position="229"/>
    </location>
</feature>
<dbReference type="InterPro" id="IPR051055">
    <property type="entry name" value="PIF1_helicase"/>
</dbReference>
<evidence type="ECO:0000313" key="4">
    <source>
        <dbReference type="Proteomes" id="UP000483820"/>
    </source>
</evidence>
<dbReference type="CTD" id="78774210"/>
<dbReference type="GO" id="GO:0005524">
    <property type="term" value="F:ATP binding"/>
    <property type="evidence" value="ECO:0007669"/>
    <property type="project" value="UniProtKB-KW"/>
</dbReference>
<dbReference type="EC" id="5.6.2.3" evidence="1"/>
<dbReference type="InterPro" id="IPR027417">
    <property type="entry name" value="P-loop_NTPase"/>
</dbReference>
<sequence>MSVTSTFPLFNAPTTPYLPQMVVLNITQQNIRNHYRSLLATIQEKPIYIYVYGPAGTGKTALFRALQEDTNEFFKCPKACLPMASTGTAALNVAGRTIHSALSIPINDEEAFSAPTPRMRKTLKITLEGVRVAFVDEISLVSSLLFHQMSAHMQLGRGGSAKPFGGISMVLFGDLLQLEPVTHGAVYEALPLEFKALRDASYPCVTENLWGLFRMMRLHKNVRVEEQEDAKHLNALREDEIPDETETFFKRFCRVRDTTHGGLFEELDELRASWPEKEFIMLAPQNETVDRLNEFRIARMPDSIKMRWLKVERNEAEKVEEWIETSRWARPLTLAPGCKVTLVTTIDKRRKLVNGAIGRIKKIYPNTLVIDFPEVNNVIMERSHFRIQKRDNDYFWFKQFPIREAEAMTIHNSQGRTVDGVVVHSRGLFMPGLMYTALSRARSLKLCRISHVEPENWKVASHARDAVTQMRKRKAS</sequence>
<comment type="similarity">
    <text evidence="1">Belongs to the helicase family.</text>
</comment>
<proteinExistence type="inferred from homology"/>
<keyword evidence="1" id="KW-0347">Helicase</keyword>
<accession>A0A6A5HJU8</accession>
<evidence type="ECO:0000256" key="1">
    <source>
        <dbReference type="RuleBase" id="RU363044"/>
    </source>
</evidence>
<dbReference type="GO" id="GO:0006281">
    <property type="term" value="P:DNA repair"/>
    <property type="evidence" value="ECO:0007669"/>
    <property type="project" value="UniProtKB-KW"/>
</dbReference>
<protein>
    <recommendedName>
        <fullName evidence="1">ATP-dependent DNA helicase</fullName>
        <ecNumber evidence="1">5.6.2.3</ecNumber>
    </recommendedName>
</protein>
<comment type="catalytic activity">
    <reaction evidence="1">
        <text>ATP + H2O = ADP + phosphate + H(+)</text>
        <dbReference type="Rhea" id="RHEA:13065"/>
        <dbReference type="ChEBI" id="CHEBI:15377"/>
        <dbReference type="ChEBI" id="CHEBI:15378"/>
        <dbReference type="ChEBI" id="CHEBI:30616"/>
        <dbReference type="ChEBI" id="CHEBI:43474"/>
        <dbReference type="ChEBI" id="CHEBI:456216"/>
        <dbReference type="EC" id="5.6.2.3"/>
    </reaction>
</comment>
<dbReference type="EMBL" id="WUAV01000002">
    <property type="protein sequence ID" value="KAF1766663.1"/>
    <property type="molecule type" value="Genomic_DNA"/>
</dbReference>
<organism evidence="3 4">
    <name type="scientific">Caenorhabditis remanei</name>
    <name type="common">Caenorhabditis vulgaris</name>
    <dbReference type="NCBI Taxonomy" id="31234"/>
    <lineage>
        <taxon>Eukaryota</taxon>
        <taxon>Metazoa</taxon>
        <taxon>Ecdysozoa</taxon>
        <taxon>Nematoda</taxon>
        <taxon>Chromadorea</taxon>
        <taxon>Rhabditida</taxon>
        <taxon>Rhabditina</taxon>
        <taxon>Rhabditomorpha</taxon>
        <taxon>Rhabditoidea</taxon>
        <taxon>Rhabditidae</taxon>
        <taxon>Peloderinae</taxon>
        <taxon>Caenorhabditis</taxon>
    </lineage>
</organism>
<dbReference type="GO" id="GO:0006310">
    <property type="term" value="P:DNA recombination"/>
    <property type="evidence" value="ECO:0007669"/>
    <property type="project" value="UniProtKB-KW"/>
</dbReference>
<evidence type="ECO:0000313" key="3">
    <source>
        <dbReference type="EMBL" id="KAF1766663.1"/>
    </source>
</evidence>
<dbReference type="Proteomes" id="UP000483820">
    <property type="component" value="Chromosome II"/>
</dbReference>
<keyword evidence="1" id="KW-0233">DNA recombination</keyword>
<keyword evidence="1" id="KW-0378">Hydrolase</keyword>
<dbReference type="Pfam" id="PF05970">
    <property type="entry name" value="PIF1"/>
    <property type="match status" value="1"/>
</dbReference>
<keyword evidence="1" id="KW-0547">Nucleotide-binding</keyword>
<dbReference type="GeneID" id="78774210"/>
<dbReference type="CDD" id="cd18809">
    <property type="entry name" value="SF1_C_RecD"/>
    <property type="match status" value="1"/>
</dbReference>
<keyword evidence="1" id="KW-0067">ATP-binding</keyword>
<reference evidence="3 4" key="1">
    <citation type="submission" date="2019-12" db="EMBL/GenBank/DDBJ databases">
        <title>Chromosome-level assembly of the Caenorhabditis remanei genome.</title>
        <authorList>
            <person name="Teterina A.A."/>
            <person name="Willis J.H."/>
            <person name="Phillips P.C."/>
        </authorList>
    </citation>
    <scope>NUCLEOTIDE SEQUENCE [LARGE SCALE GENOMIC DNA]</scope>
    <source>
        <strain evidence="3 4">PX506</strain>
        <tissue evidence="3">Whole organism</tissue>
    </source>
</reference>
<evidence type="ECO:0000259" key="2">
    <source>
        <dbReference type="Pfam" id="PF05970"/>
    </source>
</evidence>
<comment type="cofactor">
    <cofactor evidence="1">
        <name>Mg(2+)</name>
        <dbReference type="ChEBI" id="CHEBI:18420"/>
    </cofactor>
</comment>
<keyword evidence="1" id="KW-0234">DNA repair</keyword>
<dbReference type="SUPFAM" id="SSF52540">
    <property type="entry name" value="P-loop containing nucleoside triphosphate hydrolases"/>
    <property type="match status" value="2"/>
</dbReference>